<proteinExistence type="predicted"/>
<organism evidence="2">
    <name type="scientific">Dichomitus squalens</name>
    <dbReference type="NCBI Taxonomy" id="114155"/>
    <lineage>
        <taxon>Eukaryota</taxon>
        <taxon>Fungi</taxon>
        <taxon>Dikarya</taxon>
        <taxon>Basidiomycota</taxon>
        <taxon>Agaricomycotina</taxon>
        <taxon>Agaricomycetes</taxon>
        <taxon>Polyporales</taxon>
        <taxon>Polyporaceae</taxon>
        <taxon>Dichomitus</taxon>
    </lineage>
</organism>
<reference evidence="2" key="1">
    <citation type="submission" date="2019-01" db="EMBL/GenBank/DDBJ databases">
        <title>Draft genome sequences of three monokaryotic isolates of the white-rot basidiomycete fungus Dichomitus squalens.</title>
        <authorList>
            <consortium name="DOE Joint Genome Institute"/>
            <person name="Lopez S.C."/>
            <person name="Andreopoulos B."/>
            <person name="Pangilinan J."/>
            <person name="Lipzen A."/>
            <person name="Riley R."/>
            <person name="Ahrendt S."/>
            <person name="Ng V."/>
            <person name="Barry K."/>
            <person name="Daum C."/>
            <person name="Grigoriev I.V."/>
            <person name="Hilden K.S."/>
            <person name="Makela M.R."/>
            <person name="de Vries R.P."/>
        </authorList>
    </citation>
    <scope>NUCLEOTIDE SEQUENCE [LARGE SCALE GENOMIC DNA]</scope>
    <source>
        <strain evidence="2">OM18370.1</strain>
    </source>
</reference>
<keyword evidence="1" id="KW-0472">Membrane</keyword>
<dbReference type="EMBL" id="ML143422">
    <property type="protein sequence ID" value="TBU28405.1"/>
    <property type="molecule type" value="Genomic_DNA"/>
</dbReference>
<name>A0A4Q9MLN8_9APHY</name>
<keyword evidence="1" id="KW-0812">Transmembrane</keyword>
<sequence length="71" mass="8222">MKIWVGVVIVLETFTTFIVLHTSYYYIVAHYWNPLFLFLAPPVWSTQLLPLVGFITGMTCQWCALAEILKL</sequence>
<protein>
    <submittedName>
        <fullName evidence="2">Uncharacterized protein</fullName>
    </submittedName>
</protein>
<keyword evidence="1" id="KW-1133">Transmembrane helix</keyword>
<evidence type="ECO:0000313" key="2">
    <source>
        <dbReference type="EMBL" id="TBU28405.1"/>
    </source>
</evidence>
<dbReference type="Proteomes" id="UP000292957">
    <property type="component" value="Unassembled WGS sequence"/>
</dbReference>
<accession>A0A4Q9MLN8</accession>
<feature type="transmembrane region" description="Helical" evidence="1">
    <location>
        <begin position="7"/>
        <end position="28"/>
    </location>
</feature>
<evidence type="ECO:0000256" key="1">
    <source>
        <dbReference type="SAM" id="Phobius"/>
    </source>
</evidence>
<feature type="transmembrane region" description="Helical" evidence="1">
    <location>
        <begin position="48"/>
        <end position="69"/>
    </location>
</feature>
<dbReference type="AlphaFoldDB" id="A0A4Q9MLN8"/>
<gene>
    <name evidence="2" type="ORF">BD311DRAFT_758581</name>
</gene>